<dbReference type="Proteomes" id="UP000735302">
    <property type="component" value="Unassembled WGS sequence"/>
</dbReference>
<name>A0AAV4CNR8_9GAST</name>
<evidence type="ECO:0000313" key="3">
    <source>
        <dbReference type="EMBL" id="GFO33538.1"/>
    </source>
</evidence>
<organism evidence="3 4">
    <name type="scientific">Plakobranchus ocellatus</name>
    <dbReference type="NCBI Taxonomy" id="259542"/>
    <lineage>
        <taxon>Eukaryota</taxon>
        <taxon>Metazoa</taxon>
        <taxon>Spiralia</taxon>
        <taxon>Lophotrochozoa</taxon>
        <taxon>Mollusca</taxon>
        <taxon>Gastropoda</taxon>
        <taxon>Heterobranchia</taxon>
        <taxon>Euthyneura</taxon>
        <taxon>Panpulmonata</taxon>
        <taxon>Sacoglossa</taxon>
        <taxon>Placobranchoidea</taxon>
        <taxon>Plakobranchidae</taxon>
        <taxon>Plakobranchus</taxon>
    </lineage>
</organism>
<evidence type="ECO:0000256" key="1">
    <source>
        <dbReference type="SAM" id="SignalP"/>
    </source>
</evidence>
<dbReference type="InterPro" id="IPR001007">
    <property type="entry name" value="VWF_dom"/>
</dbReference>
<evidence type="ECO:0000313" key="4">
    <source>
        <dbReference type="Proteomes" id="UP000735302"/>
    </source>
</evidence>
<keyword evidence="4" id="KW-1185">Reference proteome</keyword>
<sequence>MRIAIFCLASFVLLTMDAIPALPVAEQEEVGEVTIELGCMQDGVHYEIGESYESTCEYCFCGPFSANMTCMGPLCDIPICVNDMVVKTLPGNCCPSCEMP</sequence>
<gene>
    <name evidence="3" type="ORF">PoB_006004300</name>
</gene>
<evidence type="ECO:0000259" key="2">
    <source>
        <dbReference type="PROSITE" id="PS50184"/>
    </source>
</evidence>
<protein>
    <recommendedName>
        <fullName evidence="2">VWFC domain-containing protein</fullName>
    </recommendedName>
</protein>
<comment type="caution">
    <text evidence="3">The sequence shown here is derived from an EMBL/GenBank/DDBJ whole genome shotgun (WGS) entry which is preliminary data.</text>
</comment>
<feature type="chain" id="PRO_5043640858" description="VWFC domain-containing protein" evidence="1">
    <location>
        <begin position="22"/>
        <end position="100"/>
    </location>
</feature>
<dbReference type="Pfam" id="PF23334">
    <property type="entry name" value="VWC2L_2nd"/>
    <property type="match status" value="1"/>
</dbReference>
<dbReference type="AlphaFoldDB" id="A0AAV4CNR8"/>
<feature type="signal peptide" evidence="1">
    <location>
        <begin position="1"/>
        <end position="21"/>
    </location>
</feature>
<accession>A0AAV4CNR8</accession>
<dbReference type="SUPFAM" id="SSF57603">
    <property type="entry name" value="FnI-like domain"/>
    <property type="match status" value="1"/>
</dbReference>
<dbReference type="EMBL" id="BLXT01006781">
    <property type="protein sequence ID" value="GFO33538.1"/>
    <property type="molecule type" value="Genomic_DNA"/>
</dbReference>
<dbReference type="PROSITE" id="PS50184">
    <property type="entry name" value="VWFC_2"/>
    <property type="match status" value="1"/>
</dbReference>
<reference evidence="3 4" key="1">
    <citation type="journal article" date="2021" name="Elife">
        <title>Chloroplast acquisition without the gene transfer in kleptoplastic sea slugs, Plakobranchus ocellatus.</title>
        <authorList>
            <person name="Maeda T."/>
            <person name="Takahashi S."/>
            <person name="Yoshida T."/>
            <person name="Shimamura S."/>
            <person name="Takaki Y."/>
            <person name="Nagai Y."/>
            <person name="Toyoda A."/>
            <person name="Suzuki Y."/>
            <person name="Arimoto A."/>
            <person name="Ishii H."/>
            <person name="Satoh N."/>
            <person name="Nishiyama T."/>
            <person name="Hasebe M."/>
            <person name="Maruyama T."/>
            <person name="Minagawa J."/>
            <person name="Obokata J."/>
            <person name="Shigenobu S."/>
        </authorList>
    </citation>
    <scope>NUCLEOTIDE SEQUENCE [LARGE SCALE GENOMIC DNA]</scope>
</reference>
<proteinExistence type="predicted"/>
<keyword evidence="1" id="KW-0732">Signal</keyword>
<feature type="domain" description="VWFC" evidence="2">
    <location>
        <begin position="39"/>
        <end position="98"/>
    </location>
</feature>